<proteinExistence type="predicted"/>
<dbReference type="InterPro" id="IPR012349">
    <property type="entry name" value="Split_barrel_FMN-bd"/>
</dbReference>
<dbReference type="PANTHER" id="PTHR35176">
    <property type="entry name" value="HEME OXYGENASE HI_0854-RELATED"/>
    <property type="match status" value="1"/>
</dbReference>
<evidence type="ECO:0000313" key="4">
    <source>
        <dbReference type="Proteomes" id="UP000635387"/>
    </source>
</evidence>
<evidence type="ECO:0000256" key="1">
    <source>
        <dbReference type="ARBA" id="ARBA00023002"/>
    </source>
</evidence>
<gene>
    <name evidence="3" type="ORF">GCM10017790_43890</name>
</gene>
<sequence>MDLHTPGTLALRQADQVKRDQSLIERLARERNAWLCTLRADGSPHVTPVWFVYLDDVFWVGSGERNVKVRNVGGDPRVSLALEDGDAPAVAEGLVHVHRGQLREDVLAALAAKYDGWAAGEEVEPFGARVLLEVPVKRWLLRGVAQ</sequence>
<reference evidence="4" key="1">
    <citation type="journal article" date="2019" name="Int. J. Syst. Evol. Microbiol.">
        <title>The Global Catalogue of Microorganisms (GCM) 10K type strain sequencing project: providing services to taxonomists for standard genome sequencing and annotation.</title>
        <authorList>
            <consortium name="The Broad Institute Genomics Platform"/>
            <consortium name="The Broad Institute Genome Sequencing Center for Infectious Disease"/>
            <person name="Wu L."/>
            <person name="Ma J."/>
        </authorList>
    </citation>
    <scope>NUCLEOTIDE SEQUENCE [LARGE SCALE GENOMIC DNA]</scope>
    <source>
        <strain evidence="4">CGMCC 4.7683</strain>
    </source>
</reference>
<dbReference type="InterPro" id="IPR011576">
    <property type="entry name" value="Pyridox_Oxase_N"/>
</dbReference>
<accession>A0ABQ3LPI1</accession>
<dbReference type="Proteomes" id="UP000635387">
    <property type="component" value="Unassembled WGS sequence"/>
</dbReference>
<evidence type="ECO:0000259" key="2">
    <source>
        <dbReference type="Pfam" id="PF01243"/>
    </source>
</evidence>
<keyword evidence="4" id="KW-1185">Reference proteome</keyword>
<dbReference type="PANTHER" id="PTHR35176:SF6">
    <property type="entry name" value="HEME OXYGENASE HI_0854-RELATED"/>
    <property type="match status" value="1"/>
</dbReference>
<name>A0ABQ3LPI1_9PSEU</name>
<evidence type="ECO:0000313" key="3">
    <source>
        <dbReference type="EMBL" id="GHH22300.1"/>
    </source>
</evidence>
<dbReference type="Gene3D" id="2.30.110.10">
    <property type="entry name" value="Electron Transport, Fmn-binding Protein, Chain A"/>
    <property type="match status" value="1"/>
</dbReference>
<dbReference type="Pfam" id="PF01243">
    <property type="entry name" value="PNPOx_N"/>
    <property type="match status" value="1"/>
</dbReference>
<protein>
    <recommendedName>
        <fullName evidence="2">Pyridoxamine 5'-phosphate oxidase N-terminal domain-containing protein</fullName>
    </recommendedName>
</protein>
<feature type="domain" description="Pyridoxamine 5'-phosphate oxidase N-terminal" evidence="2">
    <location>
        <begin position="25"/>
        <end position="140"/>
    </location>
</feature>
<keyword evidence="1" id="KW-0560">Oxidoreductase</keyword>
<comment type="caution">
    <text evidence="3">The sequence shown here is derived from an EMBL/GenBank/DDBJ whole genome shotgun (WGS) entry which is preliminary data.</text>
</comment>
<dbReference type="SUPFAM" id="SSF50475">
    <property type="entry name" value="FMN-binding split barrel"/>
    <property type="match status" value="1"/>
</dbReference>
<dbReference type="InterPro" id="IPR052019">
    <property type="entry name" value="F420H2_bilvrd_red/Heme_oxyg"/>
</dbReference>
<organism evidence="3 4">
    <name type="scientific">Amycolatopsis oliviviridis</name>
    <dbReference type="NCBI Taxonomy" id="1471590"/>
    <lineage>
        <taxon>Bacteria</taxon>
        <taxon>Bacillati</taxon>
        <taxon>Actinomycetota</taxon>
        <taxon>Actinomycetes</taxon>
        <taxon>Pseudonocardiales</taxon>
        <taxon>Pseudonocardiaceae</taxon>
        <taxon>Amycolatopsis</taxon>
    </lineage>
</organism>
<dbReference type="EMBL" id="BNAY01000005">
    <property type="protein sequence ID" value="GHH22300.1"/>
    <property type="molecule type" value="Genomic_DNA"/>
</dbReference>